<keyword evidence="2" id="KW-1185">Reference proteome</keyword>
<gene>
    <name evidence="1" type="ORF">RPERSI_LOCUS9401</name>
</gene>
<protein>
    <submittedName>
        <fullName evidence="1">21227_t:CDS:1</fullName>
    </submittedName>
</protein>
<evidence type="ECO:0000313" key="1">
    <source>
        <dbReference type="EMBL" id="CAG8688138.1"/>
    </source>
</evidence>
<evidence type="ECO:0000313" key="2">
    <source>
        <dbReference type="Proteomes" id="UP000789920"/>
    </source>
</evidence>
<proteinExistence type="predicted"/>
<organism evidence="1 2">
    <name type="scientific">Racocetra persica</name>
    <dbReference type="NCBI Taxonomy" id="160502"/>
    <lineage>
        <taxon>Eukaryota</taxon>
        <taxon>Fungi</taxon>
        <taxon>Fungi incertae sedis</taxon>
        <taxon>Mucoromycota</taxon>
        <taxon>Glomeromycotina</taxon>
        <taxon>Glomeromycetes</taxon>
        <taxon>Diversisporales</taxon>
        <taxon>Gigasporaceae</taxon>
        <taxon>Racocetra</taxon>
    </lineage>
</organism>
<reference evidence="1" key="1">
    <citation type="submission" date="2021-06" db="EMBL/GenBank/DDBJ databases">
        <authorList>
            <person name="Kallberg Y."/>
            <person name="Tangrot J."/>
            <person name="Rosling A."/>
        </authorList>
    </citation>
    <scope>NUCLEOTIDE SEQUENCE</scope>
    <source>
        <strain evidence="1">MA461A</strain>
    </source>
</reference>
<accession>A0ACA9P1P9</accession>
<sequence length="53" mass="6046">MEFSVNENGEYGLPINMFKDVRPQTLAFGWIPQLAMIFKYVNTDNFGGKTLMA</sequence>
<name>A0ACA9P1P9_9GLOM</name>
<dbReference type="EMBL" id="CAJVQC010017784">
    <property type="protein sequence ID" value="CAG8688138.1"/>
    <property type="molecule type" value="Genomic_DNA"/>
</dbReference>
<dbReference type="Proteomes" id="UP000789920">
    <property type="component" value="Unassembled WGS sequence"/>
</dbReference>
<comment type="caution">
    <text evidence="1">The sequence shown here is derived from an EMBL/GenBank/DDBJ whole genome shotgun (WGS) entry which is preliminary data.</text>
</comment>